<protein>
    <submittedName>
        <fullName evidence="1">Uncharacterized protein</fullName>
    </submittedName>
</protein>
<name>A0A4Y2CDD4_ARAVE</name>
<dbReference type="OrthoDB" id="7699940at2759"/>
<organism evidence="1 2">
    <name type="scientific">Araneus ventricosus</name>
    <name type="common">Orbweaver spider</name>
    <name type="synonym">Epeira ventricosa</name>
    <dbReference type="NCBI Taxonomy" id="182803"/>
    <lineage>
        <taxon>Eukaryota</taxon>
        <taxon>Metazoa</taxon>
        <taxon>Ecdysozoa</taxon>
        <taxon>Arthropoda</taxon>
        <taxon>Chelicerata</taxon>
        <taxon>Arachnida</taxon>
        <taxon>Araneae</taxon>
        <taxon>Araneomorphae</taxon>
        <taxon>Entelegynae</taxon>
        <taxon>Araneoidea</taxon>
        <taxon>Araneidae</taxon>
        <taxon>Araneus</taxon>
    </lineage>
</organism>
<reference evidence="1 2" key="1">
    <citation type="journal article" date="2019" name="Sci. Rep.">
        <title>Orb-weaving spider Araneus ventricosus genome elucidates the spidroin gene catalogue.</title>
        <authorList>
            <person name="Kono N."/>
            <person name="Nakamura H."/>
            <person name="Ohtoshi R."/>
            <person name="Moran D.A.P."/>
            <person name="Shinohara A."/>
            <person name="Yoshida Y."/>
            <person name="Fujiwara M."/>
            <person name="Mori M."/>
            <person name="Tomita M."/>
            <person name="Arakawa K."/>
        </authorList>
    </citation>
    <scope>NUCLEOTIDE SEQUENCE [LARGE SCALE GENOMIC DNA]</scope>
</reference>
<proteinExistence type="predicted"/>
<sequence>MDAEIGTTYHRIWMDGPKSAEEPPTSWNGFVEIAAGKRCYEKSAVIPLPFFDHLTPPQLTPVFSRETKMYCDIYQPLFIKVMDEVYQADEIDELSKVIGRLAAT</sequence>
<dbReference type="EMBL" id="BGPR01000178">
    <property type="protein sequence ID" value="GBM02260.1"/>
    <property type="molecule type" value="Genomic_DNA"/>
</dbReference>
<dbReference type="AlphaFoldDB" id="A0A4Y2CDD4"/>
<evidence type="ECO:0000313" key="2">
    <source>
        <dbReference type="Proteomes" id="UP000499080"/>
    </source>
</evidence>
<comment type="caution">
    <text evidence="1">The sequence shown here is derived from an EMBL/GenBank/DDBJ whole genome shotgun (WGS) entry which is preliminary data.</text>
</comment>
<keyword evidence="2" id="KW-1185">Reference proteome</keyword>
<accession>A0A4Y2CDD4</accession>
<dbReference type="Proteomes" id="UP000499080">
    <property type="component" value="Unassembled WGS sequence"/>
</dbReference>
<evidence type="ECO:0000313" key="1">
    <source>
        <dbReference type="EMBL" id="GBM02260.1"/>
    </source>
</evidence>
<gene>
    <name evidence="1" type="ORF">AVEN_108808_1</name>
</gene>